<feature type="domain" description="Malonyl-CoA decarboxylase C-terminal" evidence="2">
    <location>
        <begin position="604"/>
        <end position="685"/>
    </location>
</feature>
<dbReference type="EC" id="4.1.1.9" evidence="3"/>
<dbReference type="GO" id="GO:0005782">
    <property type="term" value="C:peroxisomal matrix"/>
    <property type="evidence" value="ECO:0007669"/>
    <property type="project" value="TreeGrafter"/>
</dbReference>
<evidence type="ECO:0000256" key="1">
    <source>
        <dbReference type="SAM" id="MobiDB-lite"/>
    </source>
</evidence>
<dbReference type="VEuPathDB" id="TriTrypDB:TRSC58_04949"/>
<dbReference type="Gene3D" id="3.40.630.150">
    <property type="entry name" value="Malonyl-CoA decarboxylase, catalytic domain"/>
    <property type="match status" value="2"/>
</dbReference>
<feature type="domain" description="Malonyl-CoA decarboxylase C-terminal" evidence="2">
    <location>
        <begin position="329"/>
        <end position="517"/>
    </location>
</feature>
<keyword evidence="4" id="KW-1185">Reference proteome</keyword>
<gene>
    <name evidence="3" type="ORF">TraAM80_07327</name>
</gene>
<dbReference type="GO" id="GO:0050080">
    <property type="term" value="F:malonyl-CoA decarboxylase activity"/>
    <property type="evidence" value="ECO:0007669"/>
    <property type="project" value="UniProtKB-EC"/>
</dbReference>
<dbReference type="Proteomes" id="UP000283634">
    <property type="component" value="Unassembled WGS sequence"/>
</dbReference>
<dbReference type="AlphaFoldDB" id="A0A3R7N686"/>
<dbReference type="PANTHER" id="PTHR28641">
    <property type="match status" value="1"/>
</dbReference>
<evidence type="ECO:0000313" key="4">
    <source>
        <dbReference type="Proteomes" id="UP000283634"/>
    </source>
</evidence>
<comment type="caution">
    <text evidence="3">The sequence shown here is derived from an EMBL/GenBank/DDBJ whole genome shotgun (WGS) entry which is preliminary data.</text>
</comment>
<accession>A0A3R7N686</accession>
<feature type="compositionally biased region" description="Low complexity" evidence="1">
    <location>
        <begin position="66"/>
        <end position="81"/>
    </location>
</feature>
<reference evidence="3 4" key="1">
    <citation type="journal article" date="2018" name="BMC Genomics">
        <title>Genomic comparison of Trypanosoma conorhini and Trypanosoma rangeli to Trypanosoma cruzi strains of high and low virulence.</title>
        <authorList>
            <person name="Bradwell K.R."/>
            <person name="Koparde V.N."/>
            <person name="Matveyev A.V."/>
            <person name="Serrano M.G."/>
            <person name="Alves J.M."/>
            <person name="Parikh H."/>
            <person name="Huang B."/>
            <person name="Lee V."/>
            <person name="Espinosa-Alvarez O."/>
            <person name="Ortiz P.A."/>
            <person name="Costa-Martins A.G."/>
            <person name="Teixeira M.M."/>
            <person name="Buck G.A."/>
        </authorList>
    </citation>
    <scope>NUCLEOTIDE SEQUENCE [LARGE SCALE GENOMIC DNA]</scope>
    <source>
        <strain evidence="3 4">AM80</strain>
    </source>
</reference>
<dbReference type="RefSeq" id="XP_029236029.1">
    <property type="nucleotide sequence ID" value="XM_029384123.1"/>
</dbReference>
<dbReference type="PANTHER" id="PTHR28641:SF1">
    <property type="entry name" value="MALONYL-COA DECARBOXYLASE, MITOCHONDRIAL"/>
    <property type="match status" value="1"/>
</dbReference>
<dbReference type="OrthoDB" id="426718at2759"/>
<feature type="region of interest" description="Disordered" evidence="1">
    <location>
        <begin position="63"/>
        <end position="84"/>
    </location>
</feature>
<protein>
    <submittedName>
        <fullName evidence="3">Putative malonyl-CoA decarboxylase, mitochondrial</fullName>
        <ecNumber evidence="3">4.1.1.9</ecNumber>
    </submittedName>
</protein>
<dbReference type="Pfam" id="PF05292">
    <property type="entry name" value="MCD"/>
    <property type="match status" value="2"/>
</dbReference>
<sequence length="715" mass="78812">MSLQTCFARRGSIRSGSLFTCFFARCVVQHARRLHGTQPTPWQSEDRVASWCCRLWGLKQSRGCDSTPTSLPPSTRSSMPSRAGPTRGLLGEVLSQTGLAEELKAVMVGEKGRLPDSVVESVWDVYDSIIPPVVASDIARLVTPTQEEKFFEFVGLLAELDINLAGLKAETEKLTRCIDAVETLLADVQQGEAKDGTGEGAGGAAVSDAAALSEKLVTAKNDLLRQCVAIRDAGSPVLYLWLRQSASLERGMPRLMDLRRCVTYFKGRCRERLAALQAQTESGGPNPSLPEVITARGEHIELWIVRQRHVSWIDGALEFLFSDFFAKEWLVMEELTWHSTPPSLLEQVIAAETVHPFVNGLADMKKRLQPTNNRHLFAFFHPAVVEEPLIAVQVALTHGIVGSVDRILGRPSPLDRPKRGTGGACSDDMRDHGTSGGEVDTAIFYSINSAQSALRGISLGNLLIKRVVREIEAGLNAKRYAKNLSPITTFSTLSPIPGYMSWLSTEVAKLQRHVMRRPDRFSVGCLKFATHRIFGDANRDEASLFSQLSAAVLDFVRRHPGAHAELAAQLPLSPSSDAAGEANLLTMQFLLRLFRTPNVDTNDPHHEGQIAWWEDDDFARAIEVPLLRSVAHYLYREERRGRILDPVGNFHISNGATMWRLNYLGNCSAAGSGESATVMVNYLYDPARVGEHVKAYEVHRTVPVGEKVLQHLGVA</sequence>
<feature type="region of interest" description="Disordered" evidence="1">
    <location>
        <begin position="411"/>
        <end position="433"/>
    </location>
</feature>
<dbReference type="OMA" id="HVSNGAT"/>
<keyword evidence="3" id="KW-0456">Lyase</keyword>
<dbReference type="GO" id="GO:2001294">
    <property type="term" value="P:malonyl-CoA catabolic process"/>
    <property type="evidence" value="ECO:0007669"/>
    <property type="project" value="TreeGrafter"/>
</dbReference>
<organism evidence="3 4">
    <name type="scientific">Trypanosoma rangeli</name>
    <dbReference type="NCBI Taxonomy" id="5698"/>
    <lineage>
        <taxon>Eukaryota</taxon>
        <taxon>Discoba</taxon>
        <taxon>Euglenozoa</taxon>
        <taxon>Kinetoplastea</taxon>
        <taxon>Metakinetoplastina</taxon>
        <taxon>Trypanosomatida</taxon>
        <taxon>Trypanosomatidae</taxon>
        <taxon>Trypanosoma</taxon>
        <taxon>Herpetosoma</taxon>
    </lineage>
</organism>
<dbReference type="GeneID" id="40331260"/>
<dbReference type="GO" id="GO:0005759">
    <property type="term" value="C:mitochondrial matrix"/>
    <property type="evidence" value="ECO:0007669"/>
    <property type="project" value="TreeGrafter"/>
</dbReference>
<name>A0A3R7N686_TRYRA</name>
<dbReference type="GO" id="GO:0006633">
    <property type="term" value="P:fatty acid biosynthetic process"/>
    <property type="evidence" value="ECO:0007669"/>
    <property type="project" value="InterPro"/>
</dbReference>
<proteinExistence type="predicted"/>
<evidence type="ECO:0000259" key="2">
    <source>
        <dbReference type="Pfam" id="PF05292"/>
    </source>
</evidence>
<dbReference type="InterPro" id="IPR007956">
    <property type="entry name" value="Malonyl_CoA_deC_C"/>
</dbReference>
<dbReference type="GO" id="GO:0006085">
    <property type="term" value="P:acetyl-CoA biosynthetic process"/>
    <property type="evidence" value="ECO:0007669"/>
    <property type="project" value="TreeGrafter"/>
</dbReference>
<evidence type="ECO:0000313" key="3">
    <source>
        <dbReference type="EMBL" id="RNF00908.1"/>
    </source>
</evidence>
<dbReference type="EMBL" id="MKGL01000301">
    <property type="protein sequence ID" value="RNF00908.1"/>
    <property type="molecule type" value="Genomic_DNA"/>
</dbReference>
<dbReference type="InterPro" id="IPR042303">
    <property type="entry name" value="Malonyl_CoA_deC_C_sf"/>
</dbReference>
<dbReference type="InterPro" id="IPR038917">
    <property type="entry name" value="Malonyl_CoA_deC"/>
</dbReference>